<dbReference type="GO" id="GO:0016787">
    <property type="term" value="F:hydrolase activity"/>
    <property type="evidence" value="ECO:0007669"/>
    <property type="project" value="UniProtKB-KW"/>
</dbReference>
<dbReference type="Pfam" id="PF22124">
    <property type="entry name" value="Glyco_hydro_95_cat"/>
    <property type="match status" value="1"/>
</dbReference>
<dbReference type="PANTHER" id="PTHR31084">
    <property type="entry name" value="ALPHA-L-FUCOSIDASE 2"/>
    <property type="match status" value="1"/>
</dbReference>
<proteinExistence type="predicted"/>
<dbReference type="InterPro" id="IPR013780">
    <property type="entry name" value="Glyco_hydro_b"/>
</dbReference>
<evidence type="ECO:0000256" key="1">
    <source>
        <dbReference type="SAM" id="SignalP"/>
    </source>
</evidence>
<name>A0ABX3NP22_9BACT</name>
<dbReference type="InterPro" id="IPR008928">
    <property type="entry name" value="6-hairpin_glycosidase_sf"/>
</dbReference>
<dbReference type="EMBL" id="LWBO01000077">
    <property type="protein sequence ID" value="OQP40430.1"/>
    <property type="molecule type" value="Genomic_DNA"/>
</dbReference>
<evidence type="ECO:0000313" key="3">
    <source>
        <dbReference type="EMBL" id="OQP40430.1"/>
    </source>
</evidence>
<comment type="caution">
    <text evidence="3">The sequence shown here is derived from an EMBL/GenBank/DDBJ whole genome shotgun (WGS) entry which is preliminary data.</text>
</comment>
<dbReference type="Gene3D" id="1.50.10.10">
    <property type="match status" value="1"/>
</dbReference>
<feature type="chain" id="PRO_5046522459" evidence="1">
    <location>
        <begin position="30"/>
        <end position="771"/>
    </location>
</feature>
<accession>A0ABX3NP22</accession>
<protein>
    <submittedName>
        <fullName evidence="3">Trehalose hydrolase</fullName>
    </submittedName>
</protein>
<gene>
    <name evidence="3" type="ORF">A4D02_16070</name>
</gene>
<evidence type="ECO:0000259" key="2">
    <source>
        <dbReference type="Pfam" id="PF22124"/>
    </source>
</evidence>
<keyword evidence="1" id="KW-0732">Signal</keyword>
<evidence type="ECO:0000313" key="4">
    <source>
        <dbReference type="Proteomes" id="UP000192277"/>
    </source>
</evidence>
<organism evidence="3 4">
    <name type="scientific">Niastella koreensis</name>
    <dbReference type="NCBI Taxonomy" id="354356"/>
    <lineage>
        <taxon>Bacteria</taxon>
        <taxon>Pseudomonadati</taxon>
        <taxon>Bacteroidota</taxon>
        <taxon>Chitinophagia</taxon>
        <taxon>Chitinophagales</taxon>
        <taxon>Chitinophagaceae</taxon>
        <taxon>Niastella</taxon>
    </lineage>
</organism>
<dbReference type="InterPro" id="IPR012341">
    <property type="entry name" value="6hp_glycosidase-like_sf"/>
</dbReference>
<dbReference type="SUPFAM" id="SSF48208">
    <property type="entry name" value="Six-hairpin glycosidases"/>
    <property type="match status" value="1"/>
</dbReference>
<keyword evidence="3" id="KW-0378">Hydrolase</keyword>
<dbReference type="InterPro" id="IPR054363">
    <property type="entry name" value="GH95_cat"/>
</dbReference>
<reference evidence="3 4" key="1">
    <citation type="submission" date="2016-04" db="EMBL/GenBank/DDBJ databases">
        <authorList>
            <person name="Chen L."/>
            <person name="Zhuang W."/>
            <person name="Wang G."/>
        </authorList>
    </citation>
    <scope>NUCLEOTIDE SEQUENCE [LARGE SCALE GENOMIC DNA]</scope>
    <source>
        <strain evidence="4">GR20</strain>
    </source>
</reference>
<feature type="domain" description="Glycosyl hydrolase family 95 catalytic" evidence="2">
    <location>
        <begin position="280"/>
        <end position="543"/>
    </location>
</feature>
<keyword evidence="4" id="KW-1185">Reference proteome</keyword>
<dbReference type="PANTHER" id="PTHR31084:SF0">
    <property type="entry name" value="ALPHA-L-FUCOSIDASE 2"/>
    <property type="match status" value="1"/>
</dbReference>
<feature type="signal peptide" evidence="1">
    <location>
        <begin position="1"/>
        <end position="29"/>
    </location>
</feature>
<sequence>MTYFRIKFTLKGIYPVFCIILLSITQNTAAQPVYASRYKTVFTKPPANVPTAKTPDAPLAGNGDLGLTFGGDPGNLQLYFGKNDFWRAYPVYPGGGIALPGGLDLSIPALKGADYNAEQLLDKALIHAVFKKEALQVTVNSWVAATNNTVVIEISTNKSLTLHPRLWAAEGNTSINSNGKTGSVVWVTRSFENTPLLEWPCHVALAMHIQGNNGSNEKTITVVPGRKTIITVTVYTNNDRKDWLEGAIQQAASLTPDGVQNMYNAHEQWWRAFWERSEVQVDDPVIEKYYYASQYLFACTSRGNKFAPGIWGPFITKDSTAWGGDYHLNYNYQAPYWAAYSSNYIDLTDNYDQPLLDYMNKGYQHARELLQVKGIYYPVGIGPKGLCTTRWPLTPDEMLLRYGTTENMIDSGYKFLGQKINAVFGAANMLMRFYSTYDAGYAARIYPYLLACADFWSDYLKWENGRYVIYMDHYGEVMPNLRNKGQWRQQLGDFNSTLSLGLVKMLFKGIIEVSSFLKKDGARQEKWQHIVSHLSAFPVGKNGDRTSLQSVERSPNERLGQPTGLSRVSIHGLILPGGVCGPVTDPAFNAILLNDVAHWKDHMQHPGEWGNTLNNGFETCFPGAVRVGYNPDTILQQLKDRIALQSLPNGWITQGGGGIETLSAVPMTINEMLLQSYEGVIRIFPNWNHKKDARFKKLRAYGAFVVSSSLQKGRIESVTILSEKGRTCVIENPWPGKTVQLIVKGKKPALLSGNPLSFNTTKNELITLRPK</sequence>
<dbReference type="RefSeq" id="WP_014217670.1">
    <property type="nucleotide sequence ID" value="NZ_LWBO01000077.1"/>
</dbReference>
<dbReference type="Gene3D" id="2.60.40.1180">
    <property type="entry name" value="Golgi alpha-mannosidase II"/>
    <property type="match status" value="1"/>
</dbReference>
<dbReference type="Proteomes" id="UP000192277">
    <property type="component" value="Unassembled WGS sequence"/>
</dbReference>